<sequence length="94" mass="10699">MLSSGSLIISNFCCKVRDVQLFLSLEHLEVILWPVIGFIPVLLFHEIGRPEEREKETADVWSSQNIHMYPLSSLYYMGIVRGASKTIVTSKITD</sequence>
<keyword evidence="3" id="KW-1185">Reference proteome</keyword>
<evidence type="ECO:0000313" key="3">
    <source>
        <dbReference type="Proteomes" id="UP000233100"/>
    </source>
</evidence>
<accession>Q9BGY7</accession>
<name>Q9BGY7_MACFA</name>
<protein>
    <submittedName>
        <fullName evidence="1 2">Uncharacterized protein</fullName>
    </submittedName>
</protein>
<reference evidence="2 3" key="2">
    <citation type="submission" date="2013-03" db="EMBL/GenBank/DDBJ databases">
        <authorList>
            <person name="Warren W."/>
            <person name="Wilson R.K."/>
        </authorList>
    </citation>
    <scope>NUCLEOTIDE SEQUENCE</scope>
</reference>
<evidence type="ECO:0000313" key="2">
    <source>
        <dbReference type="Ensembl" id="ENSMFAP00000048691.1"/>
    </source>
</evidence>
<dbReference type="EMBL" id="AB055270">
    <property type="protein sequence ID" value="BAB21894.1"/>
    <property type="molecule type" value="mRNA"/>
</dbReference>
<organism evidence="1">
    <name type="scientific">Macaca fascicularis</name>
    <name type="common">Crab-eating macaque</name>
    <name type="synonym">Cynomolgus monkey</name>
    <dbReference type="NCBI Taxonomy" id="9541"/>
    <lineage>
        <taxon>Eukaryota</taxon>
        <taxon>Metazoa</taxon>
        <taxon>Chordata</taxon>
        <taxon>Craniata</taxon>
        <taxon>Vertebrata</taxon>
        <taxon>Euteleostomi</taxon>
        <taxon>Mammalia</taxon>
        <taxon>Eutheria</taxon>
        <taxon>Euarchontoglires</taxon>
        <taxon>Primates</taxon>
        <taxon>Haplorrhini</taxon>
        <taxon>Catarrhini</taxon>
        <taxon>Cercopithecidae</taxon>
        <taxon>Cercopithecinae</taxon>
        <taxon>Macaca</taxon>
    </lineage>
</organism>
<dbReference type="Ensembl" id="ENSMFAT00000086584.1">
    <property type="protein sequence ID" value="ENSMFAP00000048691.1"/>
    <property type="gene ID" value="ENSMFAG00000054789.1"/>
</dbReference>
<dbReference type="Proteomes" id="UP000233100">
    <property type="component" value="Chromosome 5"/>
</dbReference>
<evidence type="ECO:0000313" key="1">
    <source>
        <dbReference type="EMBL" id="BAB21894.1"/>
    </source>
</evidence>
<reference evidence="1" key="1">
    <citation type="submission" date="2001-02" db="EMBL/GenBank/DDBJ databases">
        <title>Isolation of full-length cDNA clones from macaque brain cDNA libraries.</title>
        <authorList>
            <person name="Osada N."/>
            <person name="Hida M."/>
            <person name="Kusuda J."/>
            <person name="Tanuma R."/>
            <person name="Iseki K."/>
            <person name="Hirai M."/>
            <person name="Terao K."/>
            <person name="Suzuki Y."/>
            <person name="Sugano S."/>
            <person name="Hashimoto K."/>
        </authorList>
    </citation>
    <scope>NUCLEOTIDE SEQUENCE</scope>
    <source>
        <tissue evidence="1">Frontal lobe left</tissue>
    </source>
</reference>
<reference evidence="2" key="3">
    <citation type="submission" date="2025-05" db="UniProtKB">
        <authorList>
            <consortium name="Ensembl"/>
        </authorList>
    </citation>
    <scope>IDENTIFICATION</scope>
</reference>
<dbReference type="AlphaFoldDB" id="Q9BGY7"/>
<proteinExistence type="evidence at transcript level"/>